<evidence type="ECO:0000256" key="11">
    <source>
        <dbReference type="ARBA" id="ARBA00023228"/>
    </source>
</evidence>
<feature type="domain" description="Alpha galactosidase C-terminal" evidence="15">
    <location>
        <begin position="323"/>
        <end position="402"/>
    </location>
</feature>
<proteinExistence type="inferred from homology"/>
<evidence type="ECO:0000256" key="9">
    <source>
        <dbReference type="ARBA" id="ARBA00023157"/>
    </source>
</evidence>
<comment type="catalytic activity">
    <reaction evidence="1">
        <text>Hydrolysis of terminal, non-reducing alpha-D-galactose residues in alpha-D-galactosides, including galactose oligosaccharides, galactomannans and galactolipids.</text>
        <dbReference type="EC" id="3.2.1.22"/>
    </reaction>
</comment>
<dbReference type="Gene3D" id="3.20.20.70">
    <property type="entry name" value="Aldolase class I"/>
    <property type="match status" value="1"/>
</dbReference>
<evidence type="ECO:0000256" key="12">
    <source>
        <dbReference type="ARBA" id="ARBA00023295"/>
    </source>
</evidence>
<comment type="subcellular location">
    <subcellularLocation>
        <location evidence="2">Lysosome</location>
    </subcellularLocation>
</comment>
<evidence type="ECO:0000313" key="16">
    <source>
        <dbReference type="EMBL" id="PVD35036.1"/>
    </source>
</evidence>
<evidence type="ECO:0000256" key="4">
    <source>
        <dbReference type="ARBA" id="ARBA00011738"/>
    </source>
</evidence>
<evidence type="ECO:0000256" key="8">
    <source>
        <dbReference type="ARBA" id="ARBA00023098"/>
    </source>
</evidence>
<evidence type="ECO:0000256" key="5">
    <source>
        <dbReference type="ARBA" id="ARBA00012755"/>
    </source>
</evidence>
<dbReference type="CDD" id="cd14792">
    <property type="entry name" value="GH27"/>
    <property type="match status" value="1"/>
</dbReference>
<dbReference type="GO" id="GO:0019377">
    <property type="term" value="P:glycolipid catabolic process"/>
    <property type="evidence" value="ECO:0007669"/>
    <property type="project" value="UniProtKB-ARBA"/>
</dbReference>
<keyword evidence="7 13" id="KW-0378">Hydrolase</keyword>
<dbReference type="InterPro" id="IPR000111">
    <property type="entry name" value="Glyco_hydro_27/36_CS"/>
</dbReference>
<dbReference type="GO" id="GO:0016139">
    <property type="term" value="P:glycoside catabolic process"/>
    <property type="evidence" value="ECO:0007669"/>
    <property type="project" value="TreeGrafter"/>
</dbReference>
<reference evidence="16 17" key="1">
    <citation type="submission" date="2018-04" db="EMBL/GenBank/DDBJ databases">
        <title>The genome of golden apple snail Pomacea canaliculata provides insight into stress tolerance and invasive adaptation.</title>
        <authorList>
            <person name="Liu C."/>
            <person name="Liu B."/>
            <person name="Ren Y."/>
            <person name="Zhang Y."/>
            <person name="Wang H."/>
            <person name="Li S."/>
            <person name="Jiang F."/>
            <person name="Yin L."/>
            <person name="Zhang G."/>
            <person name="Qian W."/>
            <person name="Fan W."/>
        </authorList>
    </citation>
    <scope>NUCLEOTIDE SEQUENCE [LARGE SCALE GENOMIC DNA]</scope>
    <source>
        <strain evidence="16">SZHN2017</strain>
        <tissue evidence="16">Muscle</tissue>
    </source>
</reference>
<dbReference type="SUPFAM" id="SSF51445">
    <property type="entry name" value="(Trans)glycosidases"/>
    <property type="match status" value="1"/>
</dbReference>
<keyword evidence="11" id="KW-0458">Lysosome</keyword>
<keyword evidence="12 13" id="KW-0326">Glycosidase</keyword>
<evidence type="ECO:0000256" key="13">
    <source>
        <dbReference type="RuleBase" id="RU361168"/>
    </source>
</evidence>
<dbReference type="Pfam" id="PF16499">
    <property type="entry name" value="Melibiase_2"/>
    <property type="match status" value="1"/>
</dbReference>
<dbReference type="PANTHER" id="PTHR11452">
    <property type="entry name" value="ALPHA-GALACTOSIDASE/ALPHA-N-ACETYLGALACTOSAMINIDASE"/>
    <property type="match status" value="1"/>
</dbReference>
<dbReference type="InterPro" id="IPR041233">
    <property type="entry name" value="Melibiase_C"/>
</dbReference>
<dbReference type="FunFam" id="3.20.20.70:FF:000070">
    <property type="entry name" value="Alpha-galactosidase"/>
    <property type="match status" value="1"/>
</dbReference>
<name>A0A2T7PNN4_POMCA</name>
<dbReference type="SUPFAM" id="SSF51011">
    <property type="entry name" value="Glycosyl hydrolase domain"/>
    <property type="match status" value="1"/>
</dbReference>
<sequence>MLLLVLLAVSLSPSHSLDNGLALTPPMGWLAWERFRCVTDCKTFPDSCISEKLFKDMADRLVADGYRDVGYKYVNIDDCWLAKQRDNVTGKLMPDPDRFPSGMKNLSDYMHKRGLMLGIYEDFGHSTCAGYPGSEFYMELDAQTFAEWEVDMVKFDGCNSDTSDMAYGFPAMGFFMNKTGRNMLYSCEWPLYVEVASHQKVDYGAIRKTCNMWRNYEDVTDSWASVISIIDYYGDNHDGFSYYSGPGGWADPDMLVVGDFGLSYYQQKAQMAMWAMLASPLFMSVDLRTIDPMAKALLQNINVIAINQDPLGIQAVRLFEVPGSISVWLKALQKGNLALAFLNKDDQGTPTVFTTSFKDLGLTNQNGYNVTEVFDNKFMGSFSLSQNISLSVDPTSVVLVRLAPL</sequence>
<keyword evidence="8" id="KW-0443">Lipid metabolism</keyword>
<protein>
    <recommendedName>
        <fullName evidence="5 13">Alpha-galactosidase</fullName>
        <ecNumber evidence="13">3.2.1.-</ecNumber>
    </recommendedName>
</protein>
<gene>
    <name evidence="16" type="ORF">C0Q70_06317</name>
</gene>
<feature type="chain" id="PRO_5015564352" description="Alpha-galactosidase" evidence="14">
    <location>
        <begin position="17"/>
        <end position="405"/>
    </location>
</feature>
<evidence type="ECO:0000256" key="10">
    <source>
        <dbReference type="ARBA" id="ARBA00023180"/>
    </source>
</evidence>
<comment type="similarity">
    <text evidence="3 13">Belongs to the glycosyl hydrolase 27 family.</text>
</comment>
<feature type="signal peptide" evidence="14">
    <location>
        <begin position="1"/>
        <end position="16"/>
    </location>
</feature>
<evidence type="ECO:0000256" key="3">
    <source>
        <dbReference type="ARBA" id="ARBA00009743"/>
    </source>
</evidence>
<dbReference type="GO" id="GO:0005764">
    <property type="term" value="C:lysosome"/>
    <property type="evidence" value="ECO:0007669"/>
    <property type="project" value="UniProtKB-SubCell"/>
</dbReference>
<evidence type="ECO:0000256" key="1">
    <source>
        <dbReference type="ARBA" id="ARBA00001255"/>
    </source>
</evidence>
<dbReference type="GO" id="GO:0009311">
    <property type="term" value="P:oligosaccharide metabolic process"/>
    <property type="evidence" value="ECO:0007669"/>
    <property type="project" value="TreeGrafter"/>
</dbReference>
<evidence type="ECO:0000256" key="2">
    <source>
        <dbReference type="ARBA" id="ARBA00004371"/>
    </source>
</evidence>
<dbReference type="EMBL" id="PZQS01000003">
    <property type="protein sequence ID" value="PVD35036.1"/>
    <property type="molecule type" value="Genomic_DNA"/>
</dbReference>
<keyword evidence="10" id="KW-0325">Glycoprotein</keyword>
<dbReference type="OrthoDB" id="5795902at2759"/>
<dbReference type="PROSITE" id="PS00512">
    <property type="entry name" value="ALPHA_GALACTOSIDASE"/>
    <property type="match status" value="1"/>
</dbReference>
<dbReference type="Proteomes" id="UP000245119">
    <property type="component" value="Linkage Group LG3"/>
</dbReference>
<evidence type="ECO:0000256" key="6">
    <source>
        <dbReference type="ARBA" id="ARBA00022729"/>
    </source>
</evidence>
<organism evidence="16 17">
    <name type="scientific">Pomacea canaliculata</name>
    <name type="common">Golden apple snail</name>
    <dbReference type="NCBI Taxonomy" id="400727"/>
    <lineage>
        <taxon>Eukaryota</taxon>
        <taxon>Metazoa</taxon>
        <taxon>Spiralia</taxon>
        <taxon>Lophotrochozoa</taxon>
        <taxon>Mollusca</taxon>
        <taxon>Gastropoda</taxon>
        <taxon>Caenogastropoda</taxon>
        <taxon>Architaenioglossa</taxon>
        <taxon>Ampullarioidea</taxon>
        <taxon>Ampullariidae</taxon>
        <taxon>Pomacea</taxon>
    </lineage>
</organism>
<dbReference type="AlphaFoldDB" id="A0A2T7PNN4"/>
<dbReference type="PRINTS" id="PR00740">
    <property type="entry name" value="GLHYDRLASE27"/>
</dbReference>
<dbReference type="InterPro" id="IPR013785">
    <property type="entry name" value="Aldolase_TIM"/>
</dbReference>
<dbReference type="GO" id="GO:0004557">
    <property type="term" value="F:alpha-galactosidase activity"/>
    <property type="evidence" value="ECO:0007669"/>
    <property type="project" value="UniProtKB-EC"/>
</dbReference>
<dbReference type="InterPro" id="IPR002241">
    <property type="entry name" value="Glyco_hydro_27"/>
</dbReference>
<evidence type="ECO:0000259" key="15">
    <source>
        <dbReference type="Pfam" id="PF17801"/>
    </source>
</evidence>
<evidence type="ECO:0000256" key="14">
    <source>
        <dbReference type="SAM" id="SignalP"/>
    </source>
</evidence>
<keyword evidence="9 13" id="KW-1015">Disulfide bond</keyword>
<dbReference type="Pfam" id="PF17801">
    <property type="entry name" value="Melibiase_C"/>
    <property type="match status" value="1"/>
</dbReference>
<dbReference type="InterPro" id="IPR013780">
    <property type="entry name" value="Glyco_hydro_b"/>
</dbReference>
<evidence type="ECO:0000256" key="7">
    <source>
        <dbReference type="ARBA" id="ARBA00022801"/>
    </source>
</evidence>
<dbReference type="InterPro" id="IPR017853">
    <property type="entry name" value="GH"/>
</dbReference>
<keyword evidence="6 14" id="KW-0732">Signal</keyword>
<comment type="subunit">
    <text evidence="4 13">Homodimer.</text>
</comment>
<dbReference type="Gene3D" id="2.60.40.1180">
    <property type="entry name" value="Golgi alpha-mannosidase II"/>
    <property type="match status" value="1"/>
</dbReference>
<evidence type="ECO:0000313" key="17">
    <source>
        <dbReference type="Proteomes" id="UP000245119"/>
    </source>
</evidence>
<accession>A0A2T7PNN4</accession>
<dbReference type="PANTHER" id="PTHR11452:SF14">
    <property type="entry name" value="ALPHA-GALACTOSIDASE A"/>
    <property type="match status" value="1"/>
</dbReference>
<dbReference type="OMA" id="VHDMWAG"/>
<dbReference type="GO" id="GO:0016020">
    <property type="term" value="C:membrane"/>
    <property type="evidence" value="ECO:0007669"/>
    <property type="project" value="GOC"/>
</dbReference>
<dbReference type="STRING" id="400727.A0A2T7PNN4"/>
<comment type="caution">
    <text evidence="16">The sequence shown here is derived from an EMBL/GenBank/DDBJ whole genome shotgun (WGS) entry which is preliminary data.</text>
</comment>
<keyword evidence="17" id="KW-1185">Reference proteome</keyword>
<dbReference type="EC" id="3.2.1.-" evidence="13"/>